<sequence>MEPSTRQPDVVMDTLYNEGFLALEDPSVGEAVSELERNGFPFWSEEGLDFVARHIINEPYIRNTLRSWFKERCVLVHCLRYQAYPGVDICFRRGGPRAGRRRFMIHLLPKQARAGYYNGSHLHELPTEETEYLFYKVSHEAIEEQGLQAQVVNFEHGGRVMIDARLSLELKECYIISFVFATEDVVAKWPPMYLPNLPILKEKVDKMETPDIGVNFAFRHNKKD</sequence>
<dbReference type="EMBL" id="CABFNQ020000568">
    <property type="protein sequence ID" value="CAH0019559.1"/>
    <property type="molecule type" value="Genomic_DNA"/>
</dbReference>
<evidence type="ECO:0000313" key="1">
    <source>
        <dbReference type="EMBL" id="CAH0019559.1"/>
    </source>
</evidence>
<organism evidence="1 2">
    <name type="scientific">Clonostachys rhizophaga</name>
    <dbReference type="NCBI Taxonomy" id="160324"/>
    <lineage>
        <taxon>Eukaryota</taxon>
        <taxon>Fungi</taxon>
        <taxon>Dikarya</taxon>
        <taxon>Ascomycota</taxon>
        <taxon>Pezizomycotina</taxon>
        <taxon>Sordariomycetes</taxon>
        <taxon>Hypocreomycetidae</taxon>
        <taxon>Hypocreales</taxon>
        <taxon>Bionectriaceae</taxon>
        <taxon>Clonostachys</taxon>
    </lineage>
</organism>
<dbReference type="AlphaFoldDB" id="A0A9N9VB93"/>
<keyword evidence="2" id="KW-1185">Reference proteome</keyword>
<proteinExistence type="predicted"/>
<protein>
    <submittedName>
        <fullName evidence="1">Uncharacterized protein</fullName>
    </submittedName>
</protein>
<accession>A0A9N9VB93</accession>
<name>A0A9N9VB93_9HYPO</name>
<comment type="caution">
    <text evidence="1">The sequence shown here is derived from an EMBL/GenBank/DDBJ whole genome shotgun (WGS) entry which is preliminary data.</text>
</comment>
<gene>
    <name evidence="1" type="ORF">CRHIZ90672A_00019077</name>
</gene>
<evidence type="ECO:0000313" key="2">
    <source>
        <dbReference type="Proteomes" id="UP000696573"/>
    </source>
</evidence>
<dbReference type="Proteomes" id="UP000696573">
    <property type="component" value="Unassembled WGS sequence"/>
</dbReference>
<dbReference type="OrthoDB" id="5068804at2759"/>
<reference evidence="1" key="1">
    <citation type="submission" date="2021-10" db="EMBL/GenBank/DDBJ databases">
        <authorList>
            <person name="Piombo E."/>
        </authorList>
    </citation>
    <scope>NUCLEOTIDE SEQUENCE</scope>
</reference>